<name>A0ACC2SRB7_9FUNG</name>
<proteinExistence type="predicted"/>
<keyword evidence="1" id="KW-0378">Hydrolase</keyword>
<evidence type="ECO:0000313" key="2">
    <source>
        <dbReference type="Proteomes" id="UP001165960"/>
    </source>
</evidence>
<keyword evidence="2" id="KW-1185">Reference proteome</keyword>
<gene>
    <name evidence="1" type="primary">NIT2_1</name>
    <name evidence="1" type="ORF">DSO57_1026389</name>
</gene>
<comment type="caution">
    <text evidence="1">The sequence shown here is derived from an EMBL/GenBank/DDBJ whole genome shotgun (WGS) entry which is preliminary data.</text>
</comment>
<organism evidence="1 2">
    <name type="scientific">Entomophthora muscae</name>
    <dbReference type="NCBI Taxonomy" id="34485"/>
    <lineage>
        <taxon>Eukaryota</taxon>
        <taxon>Fungi</taxon>
        <taxon>Fungi incertae sedis</taxon>
        <taxon>Zoopagomycota</taxon>
        <taxon>Entomophthoromycotina</taxon>
        <taxon>Entomophthoromycetes</taxon>
        <taxon>Entomophthorales</taxon>
        <taxon>Entomophthoraceae</taxon>
        <taxon>Entomophthora</taxon>
    </lineage>
</organism>
<reference evidence="1" key="1">
    <citation type="submission" date="2022-04" db="EMBL/GenBank/DDBJ databases">
        <title>Genome of the entomopathogenic fungus Entomophthora muscae.</title>
        <authorList>
            <person name="Elya C."/>
            <person name="Lovett B.R."/>
            <person name="Lee E."/>
            <person name="Macias A.M."/>
            <person name="Hajek A.E."/>
            <person name="De Bivort B.L."/>
            <person name="Kasson M.T."/>
            <person name="De Fine Licht H.H."/>
            <person name="Stajich J.E."/>
        </authorList>
    </citation>
    <scope>NUCLEOTIDE SEQUENCE</scope>
    <source>
        <strain evidence="1">Berkeley</strain>
    </source>
</reference>
<evidence type="ECO:0000313" key="1">
    <source>
        <dbReference type="EMBL" id="KAJ9064812.1"/>
    </source>
</evidence>
<accession>A0ACC2SRB7</accession>
<protein>
    <submittedName>
        <fullName evidence="1">Carbon-nitrogen hydrolase, variant 2</fullName>
        <ecNumber evidence="1">3.5.1.6</ecNumber>
    </submittedName>
</protein>
<dbReference type="EC" id="3.5.1.6" evidence="1"/>
<dbReference type="Proteomes" id="UP001165960">
    <property type="component" value="Unassembled WGS sequence"/>
</dbReference>
<dbReference type="EMBL" id="QTSX02004414">
    <property type="protein sequence ID" value="KAJ9064812.1"/>
    <property type="molecule type" value="Genomic_DNA"/>
</dbReference>
<sequence length="306" mass="34136">MIITNLRNFRLSILSQANKLYLKANSRFNCKRMMHRISAAQFCATENVSTNLNVLKELAFKAKEENSSAIFFPEASDYIARNHEEASNLAQPLTGSYVSSIQSIARELKIWIGVGVHEKIPESERLYNTYLMISDEGHIREKYQKVHLFDISLRNGPNLKESSYTKAGEKLCPPIPTPFGTIGLAICYDLRFPELSQTLRLNGAQILTYPSVFTTKTGLAHWETLLRARAIETQCFVVAPGQIGNHNSKRSSYGHSMIVSPWGEVLATCGDNLAPSICTSEADMAFLSRVREENAPGISPKAKSVF</sequence>